<keyword evidence="2" id="KW-0808">Transferase</keyword>
<comment type="caution">
    <text evidence="2">The sequence shown here is derived from an EMBL/GenBank/DDBJ whole genome shotgun (WGS) entry which is preliminary data.</text>
</comment>
<dbReference type="SUPFAM" id="SSF53067">
    <property type="entry name" value="Actin-like ATPase domain"/>
    <property type="match status" value="1"/>
</dbReference>
<dbReference type="EMBL" id="VNIQ01000002">
    <property type="protein sequence ID" value="TYQ06703.1"/>
    <property type="molecule type" value="Genomic_DNA"/>
</dbReference>
<dbReference type="AlphaFoldDB" id="A0A652YUF2"/>
<proteinExistence type="inferred from homology"/>
<dbReference type="InterPro" id="IPR000600">
    <property type="entry name" value="ROK"/>
</dbReference>
<organism evidence="2">
    <name type="scientific">Nocardia globerula</name>
    <dbReference type="NCBI Taxonomy" id="1818"/>
    <lineage>
        <taxon>Bacteria</taxon>
        <taxon>Bacillati</taxon>
        <taxon>Actinomycetota</taxon>
        <taxon>Actinomycetes</taxon>
        <taxon>Mycobacteriales</taxon>
        <taxon>Nocardiaceae</taxon>
        <taxon>Nocardia</taxon>
    </lineage>
</organism>
<dbReference type="InterPro" id="IPR043129">
    <property type="entry name" value="ATPase_NBD"/>
</dbReference>
<sequence length="309" mass="30916">MTHGQERWIGVDIGGTKVAAAVVTSSGEVLESVRAATPAAGRDAVLDTTAALIDQLRVTHTVDGIGVGAPGIVDRSSGRVVFASDILPGWMGAEVRSELEARTSLPVTVDNDVRVMAHGENMIGAGHGRSSVLFVSIGTGIGGALSIGGELRHGAHGTAGELAHLLVPAAGAIGCGCGRTDHLEAVASGPAMAAEYAARAGVPVQPLPKVVALMHSGDPIARAVITDAGELLGRVLAGVATAFDPEVIVIGGGAAQIGADLLSPLMSAFRVEAMKPIAETAILPARLGTDAPLVGAGLLAAATRTEVSR</sequence>
<protein>
    <submittedName>
        <fullName evidence="2">Glucokinase</fullName>
    </submittedName>
</protein>
<evidence type="ECO:0000256" key="1">
    <source>
        <dbReference type="ARBA" id="ARBA00006479"/>
    </source>
</evidence>
<name>A0A652YUF2_NOCGL</name>
<reference evidence="2" key="1">
    <citation type="submission" date="2019-07" db="EMBL/GenBank/DDBJ databases">
        <title>Genomic Encyclopedia of Type Strains, Phase IV (KMG-IV): sequencing the most valuable type-strain genomes for metagenomic binning, comparative biology and taxonomic classification.</title>
        <authorList>
            <person name="Goeker M."/>
        </authorList>
    </citation>
    <scope>NUCLEOTIDE SEQUENCE</scope>
    <source>
        <strain evidence="2">DSM 44596</strain>
    </source>
</reference>
<comment type="similarity">
    <text evidence="1">Belongs to the ROK (NagC/XylR) family.</text>
</comment>
<dbReference type="GO" id="GO:0016301">
    <property type="term" value="F:kinase activity"/>
    <property type="evidence" value="ECO:0007669"/>
    <property type="project" value="UniProtKB-KW"/>
</dbReference>
<dbReference type="PANTHER" id="PTHR18964">
    <property type="entry name" value="ROK (REPRESSOR, ORF, KINASE) FAMILY"/>
    <property type="match status" value="1"/>
</dbReference>
<dbReference type="PANTHER" id="PTHR18964:SF173">
    <property type="entry name" value="GLUCOKINASE"/>
    <property type="match status" value="1"/>
</dbReference>
<gene>
    <name evidence="2" type="ORF">FNL38_102847</name>
</gene>
<dbReference type="Gene3D" id="3.30.420.40">
    <property type="match status" value="2"/>
</dbReference>
<accession>A0A652YUF2</accession>
<evidence type="ECO:0000313" key="2">
    <source>
        <dbReference type="EMBL" id="TYQ06703.1"/>
    </source>
</evidence>
<keyword evidence="2" id="KW-0418">Kinase</keyword>
<dbReference type="Pfam" id="PF00480">
    <property type="entry name" value="ROK"/>
    <property type="match status" value="1"/>
</dbReference>